<feature type="compositionally biased region" description="Polar residues" evidence="1">
    <location>
        <begin position="265"/>
        <end position="274"/>
    </location>
</feature>
<sequence>MTTRRDFIKLSALSSATAVLPAESLPGVADRPAVAPPRNPVILLRSSWNDANIGDQGHTPGTLRLLERYVPEAEILLWHQDPRPETEKVITRHFPKVKIVRGAFYDRDKPFEGELKEAFDRASLYIVNSGMVYNYGLFGYEWGTTMAGLTPFYYCLDRGIPFGLYGQSFDKFAHPAMPVFKDVLSRAAFIYCRDDESRAFLSEHAFRPGKLEFGPDGCFGIDVRDEEKGMAFLKKNGLEDQKFLTVVIRTNTPHLYDKSKGSPLNPAQPTPAQQEQDRQRLAKVRELITTWVRETGLKVLLAPEVSKEVAQAKTGVYDQLPADIQRQVVWRDTYWNADEAMSVYARAHSMFGIEPHSLIMGLALGVPVVHARPLAHGRKGWMFRDIGLGNWLFEIDQTPAEALSAELLTIHRDYPAAKARVNKAMAFVRQRQAATMQVVRQTVGLSAKKNQ</sequence>
<feature type="region of interest" description="Disordered" evidence="1">
    <location>
        <begin position="254"/>
        <end position="279"/>
    </location>
</feature>
<accession>A0A4Q2UFD4</accession>
<feature type="domain" description="Polysaccharide pyruvyl transferase" evidence="2">
    <location>
        <begin position="52"/>
        <end position="370"/>
    </location>
</feature>
<proteinExistence type="predicted"/>
<dbReference type="InterPro" id="IPR007345">
    <property type="entry name" value="Polysacch_pyruvyl_Trfase"/>
</dbReference>
<keyword evidence="3" id="KW-0808">Transferase</keyword>
<dbReference type="NCBIfam" id="TIGR01409">
    <property type="entry name" value="TAT_signal_seq"/>
    <property type="match status" value="1"/>
</dbReference>
<evidence type="ECO:0000256" key="1">
    <source>
        <dbReference type="SAM" id="MobiDB-lite"/>
    </source>
</evidence>
<dbReference type="InterPro" id="IPR019546">
    <property type="entry name" value="TAT_signal_bac_arc"/>
</dbReference>
<dbReference type="AlphaFoldDB" id="A0A4Q2UFD4"/>
<dbReference type="EMBL" id="SBLB01000006">
    <property type="protein sequence ID" value="RYC67947.1"/>
    <property type="molecule type" value="Genomic_DNA"/>
</dbReference>
<dbReference type="Pfam" id="PF04230">
    <property type="entry name" value="PS_pyruv_trans"/>
    <property type="match status" value="1"/>
</dbReference>
<organism evidence="3 4">
    <name type="scientific">Spirosoma sordidisoli</name>
    <dbReference type="NCBI Taxonomy" id="2502893"/>
    <lineage>
        <taxon>Bacteria</taxon>
        <taxon>Pseudomonadati</taxon>
        <taxon>Bacteroidota</taxon>
        <taxon>Cytophagia</taxon>
        <taxon>Cytophagales</taxon>
        <taxon>Cytophagaceae</taxon>
        <taxon>Spirosoma</taxon>
    </lineage>
</organism>
<gene>
    <name evidence="3" type="ORF">EQG79_21035</name>
</gene>
<evidence type="ECO:0000313" key="4">
    <source>
        <dbReference type="Proteomes" id="UP000290407"/>
    </source>
</evidence>
<dbReference type="Proteomes" id="UP000290407">
    <property type="component" value="Unassembled WGS sequence"/>
</dbReference>
<keyword evidence="4" id="KW-1185">Reference proteome</keyword>
<evidence type="ECO:0000259" key="2">
    <source>
        <dbReference type="Pfam" id="PF04230"/>
    </source>
</evidence>
<protein>
    <submittedName>
        <fullName evidence="3">Polysaccharide pyruvyl transferase family protein</fullName>
    </submittedName>
</protein>
<dbReference type="PANTHER" id="PTHR36836:SF1">
    <property type="entry name" value="COLANIC ACID BIOSYNTHESIS PROTEIN WCAK"/>
    <property type="match status" value="1"/>
</dbReference>
<reference evidence="3 4" key="1">
    <citation type="submission" date="2019-01" db="EMBL/GenBank/DDBJ databases">
        <title>Spirosoma flava sp. nov., a propanil-degrading bacterium isolated from herbicide-contaminated soil.</title>
        <authorList>
            <person name="Zhang L."/>
            <person name="Jiang J.-D."/>
        </authorList>
    </citation>
    <scope>NUCLEOTIDE SEQUENCE [LARGE SCALE GENOMIC DNA]</scope>
    <source>
        <strain evidence="3 4">TY50</strain>
    </source>
</reference>
<comment type="caution">
    <text evidence="3">The sequence shown here is derived from an EMBL/GenBank/DDBJ whole genome shotgun (WGS) entry which is preliminary data.</text>
</comment>
<dbReference type="PANTHER" id="PTHR36836">
    <property type="entry name" value="COLANIC ACID BIOSYNTHESIS PROTEIN WCAK"/>
    <property type="match status" value="1"/>
</dbReference>
<dbReference type="InterPro" id="IPR006311">
    <property type="entry name" value="TAT_signal"/>
</dbReference>
<dbReference type="PROSITE" id="PS51318">
    <property type="entry name" value="TAT"/>
    <property type="match status" value="1"/>
</dbReference>
<dbReference type="RefSeq" id="WP_129603753.1">
    <property type="nucleotide sequence ID" value="NZ_SBLB01000006.1"/>
</dbReference>
<evidence type="ECO:0000313" key="3">
    <source>
        <dbReference type="EMBL" id="RYC67947.1"/>
    </source>
</evidence>
<name>A0A4Q2UFD4_9BACT</name>
<dbReference type="GO" id="GO:0016740">
    <property type="term" value="F:transferase activity"/>
    <property type="evidence" value="ECO:0007669"/>
    <property type="project" value="UniProtKB-KW"/>
</dbReference>